<keyword evidence="3" id="KW-1185">Reference proteome</keyword>
<dbReference type="RefSeq" id="WP_045064456.1">
    <property type="nucleotide sequence ID" value="NZ_JACLZG010000029.1"/>
</dbReference>
<proteinExistence type="predicted"/>
<dbReference type="EC" id="2.1.-.-" evidence="2"/>
<evidence type="ECO:0000313" key="2">
    <source>
        <dbReference type="EMBL" id="MDV6266683.1"/>
    </source>
</evidence>
<dbReference type="Proteomes" id="UP001185927">
    <property type="component" value="Unassembled WGS sequence"/>
</dbReference>
<gene>
    <name evidence="2" type="ORF">R3Q16_08715</name>
</gene>
<evidence type="ECO:0000313" key="3">
    <source>
        <dbReference type="Proteomes" id="UP001185927"/>
    </source>
</evidence>
<keyword evidence="2" id="KW-0808">Transferase</keyword>
<dbReference type="GO" id="GO:0008168">
    <property type="term" value="F:methyltransferase activity"/>
    <property type="evidence" value="ECO:0007669"/>
    <property type="project" value="UniProtKB-KW"/>
</dbReference>
<keyword evidence="2" id="KW-0489">Methyltransferase</keyword>
<feature type="domain" description="Methyltransferase" evidence="1">
    <location>
        <begin position="184"/>
        <end position="280"/>
    </location>
</feature>
<reference evidence="2 3" key="1">
    <citation type="submission" date="2023-10" db="EMBL/GenBank/DDBJ databases">
        <title>Development of a sustainable strategy for remediation of hydrocarbon-contaminated territories based on the waste exchange concept.</title>
        <authorList>
            <person name="Krivoruchko A."/>
        </authorList>
    </citation>
    <scope>NUCLEOTIDE SEQUENCE [LARGE SCALE GENOMIC DNA]</scope>
    <source>
        <strain evidence="2 3">IEGM 1203</strain>
    </source>
</reference>
<dbReference type="InterPro" id="IPR029063">
    <property type="entry name" value="SAM-dependent_MTases_sf"/>
</dbReference>
<dbReference type="InterPro" id="IPR041698">
    <property type="entry name" value="Methyltransf_25"/>
</dbReference>
<dbReference type="GO" id="GO:0032259">
    <property type="term" value="P:methylation"/>
    <property type="evidence" value="ECO:0007669"/>
    <property type="project" value="UniProtKB-KW"/>
</dbReference>
<accession>A0ABU4BR32</accession>
<dbReference type="Gene3D" id="3.40.50.150">
    <property type="entry name" value="Vaccinia Virus protein VP39"/>
    <property type="match status" value="1"/>
</dbReference>
<dbReference type="PANTHER" id="PTHR42912">
    <property type="entry name" value="METHYLTRANSFERASE"/>
    <property type="match status" value="1"/>
</dbReference>
<evidence type="ECO:0000259" key="1">
    <source>
        <dbReference type="Pfam" id="PF13649"/>
    </source>
</evidence>
<comment type="caution">
    <text evidence="2">The sequence shown here is derived from an EMBL/GenBank/DDBJ whole genome shotgun (WGS) entry which is preliminary data.</text>
</comment>
<dbReference type="InterPro" id="IPR050508">
    <property type="entry name" value="Methyltransf_Superfamily"/>
</dbReference>
<dbReference type="CDD" id="cd02440">
    <property type="entry name" value="AdoMet_MTases"/>
    <property type="match status" value="1"/>
</dbReference>
<sequence length="354" mass="39442">MATGLKQRGRANFNFLADLAAWSGKELQAKAAHDLDVLLDGVELPGGEQQRIRAAAALLEQSQNYTWDRFYTRFSGERQFLAAREAYDDGCDIVEAEYAANADKGGTIVFDPRLVPPKYWSETEFHLAPGGWEGHERMGFMIHDYVYDLLFATGGIGAVKPGESFADQRFTAAQQGRAEHYDRILEMGIGTGRYACAIQNAYPDAKISGVDLGRTELEHAKLIAARNGFEWDLRQAACEATPYEDNTFDLTTAFILLHEVPVPAAKDILAESFRVTKAGGEILIADVAPYRYQDSLFRCVVLDWETENRDEPFWRGALLQDRAQLLRDAGFVDVEEFGVGPGNYPWVTRGVKPA</sequence>
<dbReference type="EMBL" id="JAWLKB010000003">
    <property type="protein sequence ID" value="MDV6266683.1"/>
    <property type="molecule type" value="Genomic_DNA"/>
</dbReference>
<organism evidence="2 3">
    <name type="scientific">Rhodococcus globerulus</name>
    <dbReference type="NCBI Taxonomy" id="33008"/>
    <lineage>
        <taxon>Bacteria</taxon>
        <taxon>Bacillati</taxon>
        <taxon>Actinomycetota</taxon>
        <taxon>Actinomycetes</taxon>
        <taxon>Mycobacteriales</taxon>
        <taxon>Nocardiaceae</taxon>
        <taxon>Rhodococcus</taxon>
    </lineage>
</organism>
<name>A0ABU4BR32_RHOGO</name>
<protein>
    <submittedName>
        <fullName evidence="2">Class I SAM-dependent methyltransferase</fullName>
        <ecNumber evidence="2">2.1.-.-</ecNumber>
    </submittedName>
</protein>
<dbReference type="Pfam" id="PF13649">
    <property type="entry name" value="Methyltransf_25"/>
    <property type="match status" value="1"/>
</dbReference>
<dbReference type="PANTHER" id="PTHR42912:SF80">
    <property type="entry name" value="METHYLTRANSFERASE DOMAIN-CONTAINING PROTEIN"/>
    <property type="match status" value="1"/>
</dbReference>
<dbReference type="SUPFAM" id="SSF53335">
    <property type="entry name" value="S-adenosyl-L-methionine-dependent methyltransferases"/>
    <property type="match status" value="1"/>
</dbReference>